<keyword evidence="3" id="KW-1185">Reference proteome</keyword>
<protein>
    <submittedName>
        <fullName evidence="2">Uncharacterized protein</fullName>
    </submittedName>
</protein>
<accession>A0A9P6LST7</accession>
<sequence>MAVAVATVSAMAVAATATTTATIATTTTTATIATTTTTATITTTTATATAIVRRYVMLPDSGSLTVKQAREEFHGPVTKAKAEDRKWPYTEARKKAYNRRREFIDLIKRQAYEERRSIDEVLETLTTKFKNSTILLLLKSLEPASYWTWIWICC</sequence>
<comment type="caution">
    <text evidence="2">The sequence shown here is derived from an EMBL/GenBank/DDBJ whole genome shotgun (WGS) entry which is preliminary data.</text>
</comment>
<organism evidence="2 3">
    <name type="scientific">Modicella reniformis</name>
    <dbReference type="NCBI Taxonomy" id="1440133"/>
    <lineage>
        <taxon>Eukaryota</taxon>
        <taxon>Fungi</taxon>
        <taxon>Fungi incertae sedis</taxon>
        <taxon>Mucoromycota</taxon>
        <taxon>Mortierellomycotina</taxon>
        <taxon>Mortierellomycetes</taxon>
        <taxon>Mortierellales</taxon>
        <taxon>Mortierellaceae</taxon>
        <taxon>Modicella</taxon>
    </lineage>
</organism>
<dbReference type="Proteomes" id="UP000749646">
    <property type="component" value="Unassembled WGS sequence"/>
</dbReference>
<evidence type="ECO:0000313" key="2">
    <source>
        <dbReference type="EMBL" id="KAF9936384.1"/>
    </source>
</evidence>
<feature type="signal peptide" evidence="1">
    <location>
        <begin position="1"/>
        <end position="17"/>
    </location>
</feature>
<keyword evidence="1" id="KW-0732">Signal</keyword>
<gene>
    <name evidence="2" type="ORF">BGZ65_002454</name>
</gene>
<feature type="chain" id="PRO_5040486087" evidence="1">
    <location>
        <begin position="18"/>
        <end position="154"/>
    </location>
</feature>
<evidence type="ECO:0000313" key="3">
    <source>
        <dbReference type="Proteomes" id="UP000749646"/>
    </source>
</evidence>
<reference evidence="2" key="1">
    <citation type="journal article" date="2020" name="Fungal Divers.">
        <title>Resolving the Mortierellaceae phylogeny through synthesis of multi-gene phylogenetics and phylogenomics.</title>
        <authorList>
            <person name="Vandepol N."/>
            <person name="Liber J."/>
            <person name="Desiro A."/>
            <person name="Na H."/>
            <person name="Kennedy M."/>
            <person name="Barry K."/>
            <person name="Grigoriev I.V."/>
            <person name="Miller A.N."/>
            <person name="O'Donnell K."/>
            <person name="Stajich J.E."/>
            <person name="Bonito G."/>
        </authorList>
    </citation>
    <scope>NUCLEOTIDE SEQUENCE</scope>
    <source>
        <strain evidence="2">MES-2147</strain>
    </source>
</reference>
<dbReference type="AlphaFoldDB" id="A0A9P6LST7"/>
<evidence type="ECO:0000256" key="1">
    <source>
        <dbReference type="SAM" id="SignalP"/>
    </source>
</evidence>
<proteinExistence type="predicted"/>
<dbReference type="OrthoDB" id="2448140at2759"/>
<name>A0A9P6LST7_9FUNG</name>
<dbReference type="EMBL" id="JAAAHW010009779">
    <property type="protein sequence ID" value="KAF9936384.1"/>
    <property type="molecule type" value="Genomic_DNA"/>
</dbReference>